<accession>A0ABV0JJL8</accession>
<name>A0ABV0JJL8_9CYAN</name>
<protein>
    <submittedName>
        <fullName evidence="1">Cytochrome P450</fullName>
    </submittedName>
</protein>
<gene>
    <name evidence="1" type="ORF">NDI37_01800</name>
</gene>
<evidence type="ECO:0000313" key="1">
    <source>
        <dbReference type="EMBL" id="MEP0863199.1"/>
    </source>
</evidence>
<comment type="caution">
    <text evidence="1">The sequence shown here is derived from an EMBL/GenBank/DDBJ whole genome shotgun (WGS) entry which is preliminary data.</text>
</comment>
<proteinExistence type="predicted"/>
<keyword evidence="2" id="KW-1185">Reference proteome</keyword>
<reference evidence="1 2" key="1">
    <citation type="submission" date="2022-04" db="EMBL/GenBank/DDBJ databases">
        <title>Positive selection, recombination, and allopatry shape intraspecific diversity of widespread and dominant cyanobacteria.</title>
        <authorList>
            <person name="Wei J."/>
            <person name="Shu W."/>
            <person name="Hu C."/>
        </authorList>
    </citation>
    <scope>NUCLEOTIDE SEQUENCE [LARGE SCALE GENOMIC DNA]</scope>
    <source>
        <strain evidence="1 2">GB2-A5</strain>
    </source>
</reference>
<evidence type="ECO:0000313" key="2">
    <source>
        <dbReference type="Proteomes" id="UP001442494"/>
    </source>
</evidence>
<dbReference type="RefSeq" id="WP_190427901.1">
    <property type="nucleotide sequence ID" value="NZ_JAMPKK010000002.1"/>
</dbReference>
<sequence length="65" mass="6956">MAFAILEIKLILVTIGSLYQLALSDSPVKPLPCGVALAPLASMRMFVTSKRYDKSPTFHSSATSA</sequence>
<organism evidence="1 2">
    <name type="scientific">Funiculus sociatus GB2-A5</name>
    <dbReference type="NCBI Taxonomy" id="2933946"/>
    <lineage>
        <taxon>Bacteria</taxon>
        <taxon>Bacillati</taxon>
        <taxon>Cyanobacteriota</taxon>
        <taxon>Cyanophyceae</taxon>
        <taxon>Coleofasciculales</taxon>
        <taxon>Coleofasciculaceae</taxon>
        <taxon>Funiculus</taxon>
    </lineage>
</organism>
<dbReference type="Proteomes" id="UP001442494">
    <property type="component" value="Unassembled WGS sequence"/>
</dbReference>
<dbReference type="EMBL" id="JAMPKK010000002">
    <property type="protein sequence ID" value="MEP0863199.1"/>
    <property type="molecule type" value="Genomic_DNA"/>
</dbReference>